<proteinExistence type="predicted"/>
<keyword evidence="3" id="KW-1185">Reference proteome</keyword>
<name>A0A067TBE6_GALM3</name>
<organism evidence="2 3">
    <name type="scientific">Galerina marginata (strain CBS 339.88)</name>
    <dbReference type="NCBI Taxonomy" id="685588"/>
    <lineage>
        <taxon>Eukaryota</taxon>
        <taxon>Fungi</taxon>
        <taxon>Dikarya</taxon>
        <taxon>Basidiomycota</taxon>
        <taxon>Agaricomycotina</taxon>
        <taxon>Agaricomycetes</taxon>
        <taxon>Agaricomycetidae</taxon>
        <taxon>Agaricales</taxon>
        <taxon>Agaricineae</taxon>
        <taxon>Strophariaceae</taxon>
        <taxon>Galerina</taxon>
    </lineage>
</organism>
<protein>
    <submittedName>
        <fullName evidence="2">Uncharacterized protein</fullName>
    </submittedName>
</protein>
<accession>A0A067TBE6</accession>
<evidence type="ECO:0000313" key="3">
    <source>
        <dbReference type="Proteomes" id="UP000027222"/>
    </source>
</evidence>
<feature type="compositionally biased region" description="Basic residues" evidence="1">
    <location>
        <begin position="183"/>
        <end position="197"/>
    </location>
</feature>
<dbReference type="EMBL" id="KL142377">
    <property type="protein sequence ID" value="KDR77229.1"/>
    <property type="molecule type" value="Genomic_DNA"/>
</dbReference>
<evidence type="ECO:0000256" key="1">
    <source>
        <dbReference type="SAM" id="MobiDB-lite"/>
    </source>
</evidence>
<feature type="region of interest" description="Disordered" evidence="1">
    <location>
        <begin position="172"/>
        <end position="224"/>
    </location>
</feature>
<evidence type="ECO:0000313" key="2">
    <source>
        <dbReference type="EMBL" id="KDR77229.1"/>
    </source>
</evidence>
<gene>
    <name evidence="2" type="ORF">GALMADRAFT_225342</name>
</gene>
<dbReference type="AlphaFoldDB" id="A0A067TBE6"/>
<reference evidence="3" key="1">
    <citation type="journal article" date="2014" name="Proc. Natl. Acad. Sci. U.S.A.">
        <title>Extensive sampling of basidiomycete genomes demonstrates inadequacy of the white-rot/brown-rot paradigm for wood decay fungi.</title>
        <authorList>
            <person name="Riley R."/>
            <person name="Salamov A.A."/>
            <person name="Brown D.W."/>
            <person name="Nagy L.G."/>
            <person name="Floudas D."/>
            <person name="Held B.W."/>
            <person name="Levasseur A."/>
            <person name="Lombard V."/>
            <person name="Morin E."/>
            <person name="Otillar R."/>
            <person name="Lindquist E.A."/>
            <person name="Sun H."/>
            <person name="LaButti K.M."/>
            <person name="Schmutz J."/>
            <person name="Jabbour D."/>
            <person name="Luo H."/>
            <person name="Baker S.E."/>
            <person name="Pisabarro A.G."/>
            <person name="Walton J.D."/>
            <person name="Blanchette R.A."/>
            <person name="Henrissat B."/>
            <person name="Martin F."/>
            <person name="Cullen D."/>
            <person name="Hibbett D.S."/>
            <person name="Grigoriev I.V."/>
        </authorList>
    </citation>
    <scope>NUCLEOTIDE SEQUENCE [LARGE SCALE GENOMIC DNA]</scope>
    <source>
        <strain evidence="3">CBS 339.88</strain>
    </source>
</reference>
<dbReference type="HOGENOM" id="CLU_1235094_0_0_1"/>
<dbReference type="Proteomes" id="UP000027222">
    <property type="component" value="Unassembled WGS sequence"/>
</dbReference>
<feature type="compositionally biased region" description="Acidic residues" evidence="1">
    <location>
        <begin position="203"/>
        <end position="218"/>
    </location>
</feature>
<sequence>MASTSTVCHHNYNSLTSSDPLSWTQTEPELPIYLAGVRIPSNGFEELIGYVRSLVKQQLPTSNLVPTTYEESRAYLGQQGGKFDPLREMCLVIAVDIPKNQEILMMTSALGICQKLESGSNMFVATMLLPPNAFGSPEDRTCSALVNTTTSKPVQANEVRILTAYFTKKRDATKPDTSDAVSKKKKNKNKRKKNKKKGTAEDKGEEEVGEEREEEETVSDVANS</sequence>